<dbReference type="GO" id="GO:0030246">
    <property type="term" value="F:carbohydrate binding"/>
    <property type="evidence" value="ECO:0007669"/>
    <property type="project" value="InterPro"/>
</dbReference>
<dbReference type="Pfam" id="PF00535">
    <property type="entry name" value="Glycos_transf_2"/>
    <property type="match status" value="1"/>
</dbReference>
<dbReference type="Gene3D" id="2.60.120.200">
    <property type="match status" value="1"/>
</dbReference>
<keyword evidence="11" id="KW-1185">Reference proteome</keyword>
<dbReference type="Pfam" id="PF01762">
    <property type="entry name" value="Galactosyl_T"/>
    <property type="match status" value="1"/>
</dbReference>
<dbReference type="RefSeq" id="WP_058238803.1">
    <property type="nucleotide sequence ID" value="NZ_CYPW01000006.1"/>
</dbReference>
<protein>
    <submittedName>
        <fullName evidence="10">Putative glycosyltransferase EpsH</fullName>
        <ecNumber evidence="10">2.4.-.-</ecNumber>
    </submittedName>
</protein>
<dbReference type="Pfam" id="PF00337">
    <property type="entry name" value="Gal-bind_lectin"/>
    <property type="match status" value="1"/>
</dbReference>
<dbReference type="EC" id="2.4.-.-" evidence="10"/>
<evidence type="ECO:0000256" key="6">
    <source>
        <dbReference type="ARBA" id="ARBA00022989"/>
    </source>
</evidence>
<evidence type="ECO:0000256" key="4">
    <source>
        <dbReference type="ARBA" id="ARBA00022692"/>
    </source>
</evidence>
<dbReference type="GO" id="GO:0008378">
    <property type="term" value="F:galactosyltransferase activity"/>
    <property type="evidence" value="ECO:0007669"/>
    <property type="project" value="UniProtKB-ARBA"/>
</dbReference>
<keyword evidence="2 10" id="KW-0328">Glycosyltransferase</keyword>
<dbReference type="PROSITE" id="PS51304">
    <property type="entry name" value="GALECTIN"/>
    <property type="match status" value="1"/>
</dbReference>
<dbReference type="SUPFAM" id="SSF53448">
    <property type="entry name" value="Nucleotide-diphospho-sugar transferases"/>
    <property type="match status" value="1"/>
</dbReference>
<reference evidence="10 11" key="1">
    <citation type="submission" date="2015-09" db="EMBL/GenBank/DDBJ databases">
        <authorList>
            <consortium name="Swine Surveillance"/>
        </authorList>
    </citation>
    <scope>NUCLEOTIDE SEQUENCE [LARGE SCALE GENOMIC DNA]</scope>
    <source>
        <strain evidence="10 11">CECT 7688</strain>
    </source>
</reference>
<feature type="domain" description="Galectin" evidence="9">
    <location>
        <begin position="657"/>
        <end position="790"/>
    </location>
</feature>
<evidence type="ECO:0000256" key="5">
    <source>
        <dbReference type="ARBA" id="ARBA00022968"/>
    </source>
</evidence>
<accession>A0A0P1FAU6</accession>
<evidence type="ECO:0000256" key="7">
    <source>
        <dbReference type="ARBA" id="ARBA00023034"/>
    </source>
</evidence>
<evidence type="ECO:0000256" key="3">
    <source>
        <dbReference type="ARBA" id="ARBA00022679"/>
    </source>
</evidence>
<dbReference type="SUPFAM" id="SSF49899">
    <property type="entry name" value="Concanavalin A-like lectins/glucanases"/>
    <property type="match status" value="1"/>
</dbReference>
<evidence type="ECO:0000313" key="10">
    <source>
        <dbReference type="EMBL" id="CUH51507.1"/>
    </source>
</evidence>
<dbReference type="InterPro" id="IPR029044">
    <property type="entry name" value="Nucleotide-diphossugar_trans"/>
</dbReference>
<evidence type="ECO:0000313" key="11">
    <source>
        <dbReference type="Proteomes" id="UP000054823"/>
    </source>
</evidence>
<dbReference type="InterPro" id="IPR013320">
    <property type="entry name" value="ConA-like_dom_sf"/>
</dbReference>
<keyword evidence="7" id="KW-0333">Golgi apparatus</keyword>
<dbReference type="Gene3D" id="3.90.550.10">
    <property type="entry name" value="Spore Coat Polysaccharide Biosynthesis Protein SpsA, Chain A"/>
    <property type="match status" value="1"/>
</dbReference>
<evidence type="ECO:0000256" key="1">
    <source>
        <dbReference type="ARBA" id="ARBA00004323"/>
    </source>
</evidence>
<dbReference type="InterPro" id="IPR001173">
    <property type="entry name" value="Glyco_trans_2-like"/>
</dbReference>
<keyword evidence="6" id="KW-1133">Transmembrane helix</keyword>
<evidence type="ECO:0000256" key="8">
    <source>
        <dbReference type="ARBA" id="ARBA00023136"/>
    </source>
</evidence>
<comment type="subcellular location">
    <subcellularLocation>
        <location evidence="1">Golgi apparatus membrane</location>
        <topology evidence="1">Single-pass type II membrane protein</topology>
    </subcellularLocation>
</comment>
<dbReference type="EMBL" id="CYPW01000006">
    <property type="protein sequence ID" value="CUH51507.1"/>
    <property type="molecule type" value="Genomic_DNA"/>
</dbReference>
<sequence length="2003" mass="222573">MTETTERLPTVSIIVPVYNVSAHVLSCLESLQAQTWTDIEVLVIDDGSTDESGDIAAKFCQSDARFHFFRQANLGLSGARNAGLDHAKGEYIGFVDSDDRVAPDFLEVMLGALQESKSDWVACAIQSCHPDGLGELHSAIHGAKVPDSAAGARRYPLDSWTDVIRHFPSAWNKIYRKTLIDGLRFVEGTWFEDHQFFQQVAARTDHLLHVPEPLYLQTRGRDGQITTTDSERVFEQFDVLRGLRDVMRATARPDADTAFARLTTRLTFERSLAIRDPERRSRFAQASAEFMQEQGITFSAHWDPEIWRSWALEIAGDTPLSVCIPYRRTLDAQFQQTLNCLTAQIGPAMEIVLLCEGRSDTAHAQNYARTHANLSVLPSTLLRQGELWSHLKGHFVILMRPGVRFERFMLFQRVEHMLRANADMGVSAFNICPDAPNEAVVYHNGFNDMRPFAGDVPQSGTLKMSPQIALSMAPETSARIFSRALLAEQGVAFTKGARPSWALCLNAALAAKHVIYSSRGDIEVPEVPHDGGAVGPGHDAMIKALSENVKDQLPEGWERLLYDRAMRAERQSLAPRNKLNKAIALGRASLGASLRGLSGPTPQIAGFDSAFGPGSALLMDPVGLAGRVMGRPRNRSLAERQAELDAAAGQLSNMHETKSMLVFPLQDAAAFRYFADFRNTPYANISLYAGDRVLIPFHVSLRFEEQLIVCNAFGNDGWGTETREPVTLAKEGCSVEILLSERKVRVLLDGAEIFAFDVAPSGKPTGIGDITSIRQVDLQGDIRPELILPQQPQKDLALDGRLVLVAGYATKDHKVVDLTSGNTLPATEVHTADDHDALQALLPGRLWRHVPEEEHAALSLQVQDQSGQALGAALNITRAQMAARISAMMALHPSHADSAALFTAIEHVRHGDLFALLSGQAQEILQDRTSFYQLDGFLADDADEDDTVTDTPTDETASATLQAEDIDPVVREFEAALALFTKSQAAIPPEDPLSVYEQMSLSWEATQQVTLALGEFFTRQGQDFHAFHAIAKAKGTAPYEGNGHAWNDSAILPFLFVQNDIEALRNCFWSLTTPTDQWIVTPTIAWVVRQALMATYMAETDRENILYAFMEFVDKRTADYWERAHCKELTYSAAQLVFNMGLAPDYLRQDIIWFCLRNYGLSRQFWAYLPSSEIPDLPAELQVAREKFADVVAHQTAPELAHDALQFFQQVGCRDAVRTRREIFGPAGMPLSEQTAPSLSDFVAVHGEAAKAAIRYMAAPQSKPVSKAVSDLVAHHLPSLTTDQIKTPYLCLQRDAARNAATLLAAPADTIDPETFQNLMAQCHQLSGERSGFLGFAVWIALITGFVPHPLRQKEIGQILEQIKWRFEMLDWDRRMALKTAPAVQMAVTTLAKSAVDASILAPLLALLDMPRPLQSGTARTDFAVNPLFDTIVTVFSCKPYLDTRIPALRAGWLSLLEALGVPYVVVVGDGDGSQIGDVVHLDAPDDYEGLPQKTLATIRWVHDNTDFTHMLKIDDDCFMNAPLFFHSLSYRKFDYFGRRLTRSIGQLDRVWHQAKSASARGKMDLDKSPEPSSYADGGSGYTLSRTAMAAALDAAASPEGQQLIQVSFMEDKMLGDLLAQRGIEVVEEDYAVTVRRRTHKDAIPVASWQNSFDASLSAPVHLVHMDTHLGQQEAIAQLNKATLTPKKIWPAYQEIQLGYQSNALELVTDEQRLEGARNAEVALVACMRNEMFMLPQFLAHYRKLGVGAFLIADNCSDDGTLEYLAAQPDVSVFSVDTDYRLSRYGVAWQQAMLAEFRVGKWSIVADADELLVWQKTQTETLPALVARPEFAEAEAARIFMLDMYPKGPLEGATFKTDPFEEAGYSDRTPFLTNMPAYGPYSDRPTWTSALRHRLIPGSRPNLFVAQKLALLKYQPWMRLSAGLHYVGDAKLSERELIFAHFKYNADFRRKAKTEVARRQHFNDAEEYRKYLALASEGRSIIYDAHTSAHWTDIDFVKERLDP</sequence>
<dbReference type="OrthoDB" id="3010234at2"/>
<proteinExistence type="predicted"/>
<dbReference type="InterPro" id="IPR001079">
    <property type="entry name" value="Galectin_CRD"/>
</dbReference>
<dbReference type="InterPro" id="IPR002659">
    <property type="entry name" value="Glyco_trans_31"/>
</dbReference>
<evidence type="ECO:0000256" key="2">
    <source>
        <dbReference type="ARBA" id="ARBA00022676"/>
    </source>
</evidence>
<dbReference type="GO" id="GO:0016020">
    <property type="term" value="C:membrane"/>
    <property type="evidence" value="ECO:0007669"/>
    <property type="project" value="InterPro"/>
</dbReference>
<dbReference type="PANTHER" id="PTHR22916">
    <property type="entry name" value="GLYCOSYLTRANSFERASE"/>
    <property type="match status" value="1"/>
</dbReference>
<name>A0A0P1FAU6_9RHOB</name>
<dbReference type="CDD" id="cd00761">
    <property type="entry name" value="Glyco_tranf_GTA_type"/>
    <property type="match status" value="1"/>
</dbReference>
<keyword evidence="8" id="KW-0472">Membrane</keyword>
<dbReference type="Proteomes" id="UP000054823">
    <property type="component" value="Unassembled WGS sequence"/>
</dbReference>
<dbReference type="STRING" id="321267.SHM7688_00944"/>
<evidence type="ECO:0000259" key="9">
    <source>
        <dbReference type="PROSITE" id="PS51304"/>
    </source>
</evidence>
<gene>
    <name evidence="10" type="primary">epsH</name>
    <name evidence="10" type="ORF">SHM7688_00944</name>
</gene>
<keyword evidence="4" id="KW-0812">Transmembrane</keyword>
<dbReference type="PANTHER" id="PTHR22916:SF51">
    <property type="entry name" value="GLYCOSYLTRANSFERASE EPSH-RELATED"/>
    <property type="match status" value="1"/>
</dbReference>
<dbReference type="Pfam" id="PF13704">
    <property type="entry name" value="Glyco_tranf_2_4"/>
    <property type="match status" value="1"/>
</dbReference>
<keyword evidence="3 10" id="KW-0808">Transferase</keyword>
<dbReference type="Gene3D" id="3.90.550.50">
    <property type="match status" value="1"/>
</dbReference>
<keyword evidence="5" id="KW-0735">Signal-anchor</keyword>
<organism evidence="10 11">
    <name type="scientific">Shimia marina</name>
    <dbReference type="NCBI Taxonomy" id="321267"/>
    <lineage>
        <taxon>Bacteria</taxon>
        <taxon>Pseudomonadati</taxon>
        <taxon>Pseudomonadota</taxon>
        <taxon>Alphaproteobacteria</taxon>
        <taxon>Rhodobacterales</taxon>
        <taxon>Roseobacteraceae</taxon>
    </lineage>
</organism>